<dbReference type="InterPro" id="IPR031025">
    <property type="entry name" value="LruC_dom"/>
</dbReference>
<protein>
    <submittedName>
        <fullName evidence="4">LruC domain-containing protein</fullName>
    </submittedName>
</protein>
<dbReference type="Pfam" id="PF16130">
    <property type="entry name" value="DUF4842"/>
    <property type="match status" value="1"/>
</dbReference>
<dbReference type="Proteomes" id="UP000295620">
    <property type="component" value="Unassembled WGS sequence"/>
</dbReference>
<organism evidence="4 5">
    <name type="scientific">Pedobacter metabolipauper</name>
    <dbReference type="NCBI Taxonomy" id="425513"/>
    <lineage>
        <taxon>Bacteria</taxon>
        <taxon>Pseudomonadati</taxon>
        <taxon>Bacteroidota</taxon>
        <taxon>Sphingobacteriia</taxon>
        <taxon>Sphingobacteriales</taxon>
        <taxon>Sphingobacteriaceae</taxon>
        <taxon>Pedobacter</taxon>
    </lineage>
</organism>
<feature type="domain" description="DUF4114" evidence="2">
    <location>
        <begin position="318"/>
        <end position="400"/>
    </location>
</feature>
<dbReference type="RefSeq" id="WP_133577500.1">
    <property type="nucleotide sequence ID" value="NZ_SNYC01000006.1"/>
</dbReference>
<evidence type="ECO:0000313" key="5">
    <source>
        <dbReference type="Proteomes" id="UP000295620"/>
    </source>
</evidence>
<evidence type="ECO:0000256" key="1">
    <source>
        <dbReference type="SAM" id="SignalP"/>
    </source>
</evidence>
<evidence type="ECO:0000313" key="4">
    <source>
        <dbReference type="EMBL" id="TDQ07539.1"/>
    </source>
</evidence>
<keyword evidence="5" id="KW-1185">Reference proteome</keyword>
<keyword evidence="1" id="KW-0732">Signal</keyword>
<feature type="chain" id="PRO_5020414725" evidence="1">
    <location>
        <begin position="22"/>
        <end position="707"/>
    </location>
</feature>
<dbReference type="PROSITE" id="PS51257">
    <property type="entry name" value="PROKAR_LIPOPROTEIN"/>
    <property type="match status" value="1"/>
</dbReference>
<feature type="domain" description="DUF4842" evidence="3">
    <location>
        <begin position="484"/>
        <end position="691"/>
    </location>
</feature>
<reference evidence="4 5" key="1">
    <citation type="submission" date="2019-03" db="EMBL/GenBank/DDBJ databases">
        <title>Genomic Encyclopedia of Archaeal and Bacterial Type Strains, Phase II (KMG-II): from individual species to whole genera.</title>
        <authorList>
            <person name="Goeker M."/>
        </authorList>
    </citation>
    <scope>NUCLEOTIDE SEQUENCE [LARGE SCALE GENOMIC DNA]</scope>
    <source>
        <strain evidence="4 5">DSM 19035</strain>
    </source>
</reference>
<dbReference type="Pfam" id="PF13448">
    <property type="entry name" value="DUF4114"/>
    <property type="match status" value="1"/>
</dbReference>
<comment type="caution">
    <text evidence="4">The sequence shown here is derived from an EMBL/GenBank/DDBJ whole genome shotgun (WGS) entry which is preliminary data.</text>
</comment>
<dbReference type="OrthoDB" id="1204817at2"/>
<dbReference type="InterPro" id="IPR025193">
    <property type="entry name" value="DUF4114"/>
</dbReference>
<dbReference type="AlphaFoldDB" id="A0A4V3D0U8"/>
<name>A0A4V3D0U8_9SPHI</name>
<proteinExistence type="predicted"/>
<evidence type="ECO:0000259" key="3">
    <source>
        <dbReference type="Pfam" id="PF16130"/>
    </source>
</evidence>
<dbReference type="InterPro" id="IPR032295">
    <property type="entry name" value="DUF4842"/>
</dbReference>
<sequence>MKKSIHLLCLLFMLIAGLSSCKKSGTKDPEPDPISPIPSSFSYATNKELSISVRLLTNADKPIQGAVLNITDPNNSERVFLRAVSDANGYIRGNISVPSYMDTLTINPNYIGLLNNVRAHIGTKTSVNAIIGGVSMASGDIIPEVVKFPAVTNPGSILATGGTGNKALALTYGYPSPYTSSNDAIVNTSTYPLALGRPKYLEATADVIETSLLNYVNASLPEGKPITTSHPDYLSASALNNIVVTATSDIYVTFVSEGANNLNTLAYYAYDTDSPPANVTLGGALGGIDKITMVFPNASGLQSGGGLISGDRVKLGTFDAGTTIAFVLIQNGWNGSGVSTSSTKFYSETKFNPELSTTKKKHSVLLYDNVHSLYLMGFEDINREATSDNDFNDLVIYVKSSPANSVSTTGMSLIDKGGDTDGDGVIDGLDDFPNDPSRAYITYSPSATGWSTLAFEDNWPIKGDYDVNDLVVNYRYTFIKNAQNAVVEMAGEYQPVAAGASYKNGFGVQLPISASLVSSVTGQSLQSSYIQLASNGVESGQSKAVLIPFDNYENLLRNPDGSAQVNTDPAKSKVTPSKVTLAIKFISPVAAADLGTAPFNPFLIINLKRGYEVHLPFNSPTDKVTSSLFGTGDDNSNPATGRYYLGKDNSPWALSFTDMFSYPIEGSPITNGYMHFNEWATSGGTTFKDWYVNTAAGFRNGTYIYSK</sequence>
<dbReference type="NCBIfam" id="TIGR04456">
    <property type="entry name" value="LruC_dom"/>
    <property type="match status" value="1"/>
</dbReference>
<feature type="signal peptide" evidence="1">
    <location>
        <begin position="1"/>
        <end position="21"/>
    </location>
</feature>
<evidence type="ECO:0000259" key="2">
    <source>
        <dbReference type="Pfam" id="PF13448"/>
    </source>
</evidence>
<accession>A0A4V3D0U8</accession>
<gene>
    <name evidence="4" type="ORF">ATK78_3666</name>
</gene>
<dbReference type="EMBL" id="SNYC01000006">
    <property type="protein sequence ID" value="TDQ07539.1"/>
    <property type="molecule type" value="Genomic_DNA"/>
</dbReference>